<feature type="compositionally biased region" description="Polar residues" evidence="8">
    <location>
        <begin position="97"/>
        <end position="111"/>
    </location>
</feature>
<evidence type="ECO:0000256" key="8">
    <source>
        <dbReference type="SAM" id="MobiDB-lite"/>
    </source>
</evidence>
<feature type="compositionally biased region" description="Basic and acidic residues" evidence="8">
    <location>
        <begin position="1"/>
        <end position="10"/>
    </location>
</feature>
<sequence>MGRPSLDRAHTFPTPPTSASSVMGGNMGTSDGFQWAQQGQGIGSAQNANPMSIDTGLSSARSMPATPATTPPGSSIQSMQQYPAASQSYDNSRPMYNASSQQSPYQTTNPGPQDRSLYGHNDPYGKNDMGPPSVKEDPAMAGKPDVLLERTVQCSRSGRPAMHARDQVGLSLDYWAERRLVPPKTPATETYCANAEQIWSITVGCRPLDGELYPPIRISEDWISQKVEKSDPVPTDLLEPSNGPLLDWLEPAPTVLPPASDNKAVVVEVVQPDGTTQRYPNVKFVATLNPPVIVPQAVCNALYNLSGAQPPPMMLPSYTFDGISFPIVDGQNHDASELRTISCERDVFVLGAPQRRRHENTLFVYKPVYGQTISELPFSHPRQLVAMLPTLRQYAFISRLLARSFGANITGSGLEKLDKSIITREVMTTCAKFKRFVADKEAKRDSEAEKPLTLDVVLSVHPTAGLSIVFPFRDATANIELQVLANGVVNIVSQNILSDELDAAQDISEGPRRKMKPHDLGRLLEVFEDLCQAMDNSELPSGTAGSGALKRSDAIMDLDQPNVSSPVAKRRSLHGIASFGYTETGANIFGGSTPVPSSTSFEIHDDTTSSNREYELFGSGSVAHREPLPSPTPPAPSIPRRTGSLRKSTLQQRQHDRSSWGRRSGANHLAQMSGDFSTPNGKNRPRLSLDQFLPPQINRDSPFSSSIPLPNPSVHPVDRSSNQPHPLSKTLTTSSSGNSLQEELAVIVEKALPAVFAKPSAPSNFAKSLPYGGGAPPRKDDNVTPFKDVKPWAGAFMSTGLVSKNK</sequence>
<keyword evidence="6 7" id="KW-0539">Nucleus</keyword>
<feature type="compositionally biased region" description="Polar residues" evidence="8">
    <location>
        <begin position="76"/>
        <end position="91"/>
    </location>
</feature>
<dbReference type="GO" id="GO:0003712">
    <property type="term" value="F:transcription coregulator activity"/>
    <property type="evidence" value="ECO:0007669"/>
    <property type="project" value="InterPro"/>
</dbReference>
<feature type="compositionally biased region" description="Polar residues" evidence="8">
    <location>
        <begin position="698"/>
        <end position="708"/>
    </location>
</feature>
<comment type="function">
    <text evidence="7">Component of the Mediator complex, a coactivator involved in the regulated transcription of nearly all RNA polymerase II-dependent genes. Mediator functions as a bridge to convey information from gene-specific regulatory proteins to the basal RNA polymerase II transcription machinery. Mediator is recruited to promoters by direct interactions with regulatory proteins and serves as a scaffold for the assembly of a functional preinitiation complex with RNA polymerase II and the general transcription factors.</text>
</comment>
<name>A0A0G4N3I1_VERLO</name>
<feature type="region of interest" description="Disordered" evidence="8">
    <location>
        <begin position="1"/>
        <end position="140"/>
    </location>
</feature>
<feature type="region of interest" description="Disordered" evidence="8">
    <location>
        <begin position="763"/>
        <end position="788"/>
    </location>
</feature>
<reference evidence="11" key="1">
    <citation type="submission" date="2015-05" db="EMBL/GenBank/DDBJ databases">
        <authorList>
            <person name="Fogelqvist Johan"/>
        </authorList>
    </citation>
    <scope>NUCLEOTIDE SEQUENCE [LARGE SCALE GENOMIC DNA]</scope>
</reference>
<evidence type="ECO:0000256" key="4">
    <source>
        <dbReference type="ARBA" id="ARBA00023159"/>
    </source>
</evidence>
<gene>
    <name evidence="10" type="ORF">BN1723_004968</name>
</gene>
<dbReference type="InterPro" id="IPR019680">
    <property type="entry name" value="Mediator_Med1"/>
</dbReference>
<evidence type="ECO:0000256" key="6">
    <source>
        <dbReference type="ARBA" id="ARBA00023242"/>
    </source>
</evidence>
<dbReference type="EMBL" id="CVQI01032274">
    <property type="protein sequence ID" value="CRK40865.1"/>
    <property type="molecule type" value="Genomic_DNA"/>
</dbReference>
<feature type="domain" description="Mediator complex subunit Med1" evidence="9">
    <location>
        <begin position="144"/>
        <end position="405"/>
    </location>
</feature>
<feature type="compositionally biased region" description="Polar residues" evidence="8">
    <location>
        <begin position="719"/>
        <end position="736"/>
    </location>
</feature>
<comment type="similarity">
    <text evidence="2 7">Belongs to the Mediator complex subunit 1 family.</text>
</comment>
<feature type="compositionally biased region" description="Basic and acidic residues" evidence="8">
    <location>
        <begin position="777"/>
        <end position="788"/>
    </location>
</feature>
<keyword evidence="4 7" id="KW-0010">Activator</keyword>
<proteinExistence type="inferred from homology"/>
<dbReference type="PANTHER" id="PTHR35041">
    <property type="entry name" value="MEDIATOR OF RNA POLYMERASE II TRANSCRIPTION SUBUNIT 1"/>
    <property type="match status" value="1"/>
</dbReference>
<keyword evidence="3 7" id="KW-0805">Transcription regulation</keyword>
<accession>A0A0G4N3I1</accession>
<dbReference type="GO" id="GO:0045944">
    <property type="term" value="P:positive regulation of transcription by RNA polymerase II"/>
    <property type="evidence" value="ECO:0007669"/>
    <property type="project" value="UniProtKB-ARBA"/>
</dbReference>
<keyword evidence="5 7" id="KW-0804">Transcription</keyword>
<organism evidence="10 11">
    <name type="scientific">Verticillium longisporum</name>
    <name type="common">Verticillium dahliae var. longisporum</name>
    <dbReference type="NCBI Taxonomy" id="100787"/>
    <lineage>
        <taxon>Eukaryota</taxon>
        <taxon>Fungi</taxon>
        <taxon>Dikarya</taxon>
        <taxon>Ascomycota</taxon>
        <taxon>Pezizomycotina</taxon>
        <taxon>Sordariomycetes</taxon>
        <taxon>Hypocreomycetidae</taxon>
        <taxon>Glomerellales</taxon>
        <taxon>Plectosphaerellaceae</taxon>
        <taxon>Verticillium</taxon>
    </lineage>
</organism>
<feature type="compositionally biased region" description="Low complexity" evidence="8">
    <location>
        <begin position="58"/>
        <end position="75"/>
    </location>
</feature>
<dbReference type="Pfam" id="PF10744">
    <property type="entry name" value="Med1"/>
    <property type="match status" value="1"/>
</dbReference>
<evidence type="ECO:0000259" key="9">
    <source>
        <dbReference type="Pfam" id="PF10744"/>
    </source>
</evidence>
<dbReference type="PANTHER" id="PTHR35041:SF4">
    <property type="entry name" value="MEDIATOR OF RNA POLYMERASE II TRANSCRIPTION SUBUNIT 1"/>
    <property type="match status" value="1"/>
</dbReference>
<evidence type="ECO:0000256" key="5">
    <source>
        <dbReference type="ARBA" id="ARBA00023163"/>
    </source>
</evidence>
<dbReference type="AlphaFoldDB" id="A0A0G4N3I1"/>
<evidence type="ECO:0000256" key="1">
    <source>
        <dbReference type="ARBA" id="ARBA00004123"/>
    </source>
</evidence>
<protein>
    <recommendedName>
        <fullName evidence="7">Mediator of RNA polymerase II transcription subunit 1</fullName>
    </recommendedName>
    <alternativeName>
        <fullName evidence="7">Mediator complex subunit 1</fullName>
    </alternativeName>
</protein>
<evidence type="ECO:0000313" key="10">
    <source>
        <dbReference type="EMBL" id="CRK40865.1"/>
    </source>
</evidence>
<feature type="region of interest" description="Disordered" evidence="8">
    <location>
        <begin position="619"/>
        <end position="736"/>
    </location>
</feature>
<evidence type="ECO:0000313" key="11">
    <source>
        <dbReference type="Proteomes" id="UP000045706"/>
    </source>
</evidence>
<evidence type="ECO:0000256" key="3">
    <source>
        <dbReference type="ARBA" id="ARBA00023015"/>
    </source>
</evidence>
<dbReference type="GO" id="GO:0016592">
    <property type="term" value="C:mediator complex"/>
    <property type="evidence" value="ECO:0007669"/>
    <property type="project" value="InterPro"/>
</dbReference>
<evidence type="ECO:0000256" key="2">
    <source>
        <dbReference type="ARBA" id="ARBA00006210"/>
    </source>
</evidence>
<comment type="subcellular location">
    <subcellularLocation>
        <location evidence="1 7">Nucleus</location>
    </subcellularLocation>
</comment>
<evidence type="ECO:0000256" key="7">
    <source>
        <dbReference type="RuleBase" id="RU364059"/>
    </source>
</evidence>
<dbReference type="Proteomes" id="UP000045706">
    <property type="component" value="Unassembled WGS sequence"/>
</dbReference>
<feature type="compositionally biased region" description="Polar residues" evidence="8">
    <location>
        <begin position="17"/>
        <end position="57"/>
    </location>
</feature>
<feature type="compositionally biased region" description="Pro residues" evidence="8">
    <location>
        <begin position="628"/>
        <end position="637"/>
    </location>
</feature>